<dbReference type="RefSeq" id="WP_345244906.1">
    <property type="nucleotide sequence ID" value="NZ_BAABHD010000030.1"/>
</dbReference>
<accession>A0ABP8N495</accession>
<protein>
    <recommendedName>
        <fullName evidence="1">HTH-like domain-containing protein</fullName>
    </recommendedName>
</protein>
<sequence length="138" mass="16072">MYYKSKRINEDELIAGELKALANQHPNWGFRLMLGYLRLNGCIWNHKRVDRIYKARKLNLRVPVKRKRLNCPNLNTLAASAVNEVWSLDFLSHELVAEKKTRILNVMDEHSRKCLLVVAHASFLAKKLVQYLEQMVAA</sequence>
<proteinExistence type="predicted"/>
<evidence type="ECO:0000259" key="1">
    <source>
        <dbReference type="Pfam" id="PF13276"/>
    </source>
</evidence>
<dbReference type="InterPro" id="IPR025948">
    <property type="entry name" value="HTH-like_dom"/>
</dbReference>
<gene>
    <name evidence="2" type="ORF">GCM10023189_32380</name>
</gene>
<dbReference type="PANTHER" id="PTHR47515">
    <property type="entry name" value="LOW CALCIUM RESPONSE LOCUS PROTEIN T"/>
    <property type="match status" value="1"/>
</dbReference>
<organism evidence="2 3">
    <name type="scientific">Nibrella saemangeumensis</name>
    <dbReference type="NCBI Taxonomy" id="1084526"/>
    <lineage>
        <taxon>Bacteria</taxon>
        <taxon>Pseudomonadati</taxon>
        <taxon>Bacteroidota</taxon>
        <taxon>Cytophagia</taxon>
        <taxon>Cytophagales</taxon>
        <taxon>Spirosomataceae</taxon>
        <taxon>Nibrella</taxon>
    </lineage>
</organism>
<feature type="domain" description="HTH-like" evidence="1">
    <location>
        <begin position="10"/>
        <end position="67"/>
    </location>
</feature>
<dbReference type="Proteomes" id="UP001501175">
    <property type="component" value="Unassembled WGS sequence"/>
</dbReference>
<reference evidence="3" key="1">
    <citation type="journal article" date="2019" name="Int. J. Syst. Evol. Microbiol.">
        <title>The Global Catalogue of Microorganisms (GCM) 10K type strain sequencing project: providing services to taxonomists for standard genome sequencing and annotation.</title>
        <authorList>
            <consortium name="The Broad Institute Genomics Platform"/>
            <consortium name="The Broad Institute Genome Sequencing Center for Infectious Disease"/>
            <person name="Wu L."/>
            <person name="Ma J."/>
        </authorList>
    </citation>
    <scope>NUCLEOTIDE SEQUENCE [LARGE SCALE GENOMIC DNA]</scope>
    <source>
        <strain evidence="3">JCM 17927</strain>
    </source>
</reference>
<dbReference type="EMBL" id="BAABHD010000030">
    <property type="protein sequence ID" value="GAA4459125.1"/>
    <property type="molecule type" value="Genomic_DNA"/>
</dbReference>
<keyword evidence="3" id="KW-1185">Reference proteome</keyword>
<evidence type="ECO:0000313" key="3">
    <source>
        <dbReference type="Proteomes" id="UP001501175"/>
    </source>
</evidence>
<dbReference type="PANTHER" id="PTHR47515:SF2">
    <property type="entry name" value="INTEGRASE CORE DOMAIN PROTEIN"/>
    <property type="match status" value="1"/>
</dbReference>
<comment type="caution">
    <text evidence="2">The sequence shown here is derived from an EMBL/GenBank/DDBJ whole genome shotgun (WGS) entry which is preliminary data.</text>
</comment>
<name>A0ABP8N495_9BACT</name>
<evidence type="ECO:0000313" key="2">
    <source>
        <dbReference type="EMBL" id="GAA4459125.1"/>
    </source>
</evidence>
<dbReference type="Pfam" id="PF13276">
    <property type="entry name" value="HTH_21"/>
    <property type="match status" value="1"/>
</dbReference>